<dbReference type="RefSeq" id="WP_021297934.1">
    <property type="nucleotide sequence ID" value="NZ_AURB01000165.1"/>
</dbReference>
<dbReference type="OrthoDB" id="9953351at2"/>
<keyword evidence="2" id="KW-1185">Reference proteome</keyword>
<accession>A0A9E7D0S0</accession>
<accession>T0BFV1</accession>
<name>T0BFV1_ALIAG</name>
<evidence type="ECO:0000313" key="2">
    <source>
        <dbReference type="Proteomes" id="UP000829401"/>
    </source>
</evidence>
<dbReference type="Proteomes" id="UP000829401">
    <property type="component" value="Chromosome"/>
</dbReference>
<proteinExistence type="predicted"/>
<sequence length="95" mass="10661">MERVEYVGRIADIGEFVPVLAADRLDALRQFSDVALDALYMEAASKDAVFEHNSAYSHHLVKLRDGQFFALENDVKPSFDKEDVEKLYVGVPLTG</sequence>
<protein>
    <submittedName>
        <fullName evidence="1">Uncharacterized protein</fullName>
    </submittedName>
</protein>
<dbReference type="AlphaFoldDB" id="T0BFV1"/>
<evidence type="ECO:0000313" key="1">
    <source>
        <dbReference type="EMBL" id="UNO50092.1"/>
    </source>
</evidence>
<organism evidence="1 2">
    <name type="scientific">Alicyclobacillus acidoterrestris (strain ATCC 49025 / DSM 3922 / CIP 106132 / NCIMB 13137 / GD3B)</name>
    <dbReference type="NCBI Taxonomy" id="1356854"/>
    <lineage>
        <taxon>Bacteria</taxon>
        <taxon>Bacillati</taxon>
        <taxon>Bacillota</taxon>
        <taxon>Bacilli</taxon>
        <taxon>Bacillales</taxon>
        <taxon>Alicyclobacillaceae</taxon>
        <taxon>Alicyclobacillus</taxon>
    </lineage>
</organism>
<gene>
    <name evidence="1" type="ORF">K1I37_06280</name>
</gene>
<dbReference type="KEGG" id="aaco:K1I37_06280"/>
<reference evidence="2" key="1">
    <citation type="journal article" date="2022" name="G3 (Bethesda)">
        <title>Unveiling the complete genome sequence of Alicyclobacillus acidoterrestris DSM 3922T, a taint-producing strain.</title>
        <authorList>
            <person name="Leonardo I.C."/>
            <person name="Barreto Crespo M.T."/>
            <person name="Gaspar F.B."/>
        </authorList>
    </citation>
    <scope>NUCLEOTIDE SEQUENCE [LARGE SCALE GENOMIC DNA]</scope>
    <source>
        <strain evidence="2">DSM 3922</strain>
    </source>
</reference>
<dbReference type="EMBL" id="CP080467">
    <property type="protein sequence ID" value="UNO50092.1"/>
    <property type="molecule type" value="Genomic_DNA"/>
</dbReference>